<proteinExistence type="predicted"/>
<feature type="region of interest" description="Disordered" evidence="1">
    <location>
        <begin position="367"/>
        <end position="389"/>
    </location>
</feature>
<feature type="domain" description="HTH cro/C1-type" evidence="2">
    <location>
        <begin position="8"/>
        <end position="62"/>
    </location>
</feature>
<evidence type="ECO:0000313" key="3">
    <source>
        <dbReference type="EMBL" id="MBB3096066.1"/>
    </source>
</evidence>
<dbReference type="Pfam" id="PF13560">
    <property type="entry name" value="HTH_31"/>
    <property type="match status" value="1"/>
</dbReference>
<dbReference type="EMBL" id="JACHXF010000007">
    <property type="protein sequence ID" value="MBB3096066.1"/>
    <property type="molecule type" value="Genomic_DNA"/>
</dbReference>
<dbReference type="AlphaFoldDB" id="A0A7W5AHB2"/>
<organism evidence="3 4">
    <name type="scientific">Actinoplanes campanulatus</name>
    <dbReference type="NCBI Taxonomy" id="113559"/>
    <lineage>
        <taxon>Bacteria</taxon>
        <taxon>Bacillati</taxon>
        <taxon>Actinomycetota</taxon>
        <taxon>Actinomycetes</taxon>
        <taxon>Micromonosporales</taxon>
        <taxon>Micromonosporaceae</taxon>
        <taxon>Actinoplanes</taxon>
    </lineage>
</organism>
<evidence type="ECO:0000259" key="2">
    <source>
        <dbReference type="PROSITE" id="PS50943"/>
    </source>
</evidence>
<keyword evidence="4" id="KW-1185">Reference proteome</keyword>
<feature type="compositionally biased region" description="Basic and acidic residues" evidence="1">
    <location>
        <begin position="372"/>
        <end position="382"/>
    </location>
</feature>
<dbReference type="PROSITE" id="PS50943">
    <property type="entry name" value="HTH_CROC1"/>
    <property type="match status" value="1"/>
</dbReference>
<accession>A0A7W5AHB2</accession>
<dbReference type="InterPro" id="IPR010982">
    <property type="entry name" value="Lambda_DNA-bd_dom_sf"/>
</dbReference>
<dbReference type="GO" id="GO:0003677">
    <property type="term" value="F:DNA binding"/>
    <property type="evidence" value="ECO:0007669"/>
    <property type="project" value="InterPro"/>
</dbReference>
<reference evidence="3 4" key="1">
    <citation type="submission" date="2020-08" db="EMBL/GenBank/DDBJ databases">
        <title>Genomic Encyclopedia of Type Strains, Phase III (KMG-III): the genomes of soil and plant-associated and newly described type strains.</title>
        <authorList>
            <person name="Whitman W."/>
        </authorList>
    </citation>
    <scope>NUCLEOTIDE SEQUENCE [LARGE SCALE GENOMIC DNA]</scope>
    <source>
        <strain evidence="3 4">CECT 3287</strain>
    </source>
</reference>
<protein>
    <submittedName>
        <fullName evidence="3">Transcriptional regulator with XRE-family HTH domain</fullName>
    </submittedName>
</protein>
<dbReference type="RefSeq" id="WP_183221282.1">
    <property type="nucleotide sequence ID" value="NZ_BMPW01000005.1"/>
</dbReference>
<sequence length="389" mass="42433">MTEFAGELRRLRDQRGLSYRQLAALSTVSSSQISDLEKGQRRPTREIAAALDRALDARGRLVARLRTPAPDDVEGEFEALELAQRAAASDVSDTILDRLDGSADRMAMSYATTPPAELLPKVRRHLRYIDQLVAGRMTLQQHRRLLVAGGWLSLLRATLHIDLQQRAAAAAHLSTAAALAAQAEYPEIAAWCLETQSWDHLTRGDYRRAVKLSRHAQAIAPAGGSAIVQATAQEGRAWARLGDHGAMRDALGRVEWMAEHRPTPEHPEHHYQYDPGKMHAYTATTLSWAGDPAAERVAREVLAELEAEGARPRRIASARLDLGLALLSGPQGRPDEAAAEARAAIESGRIVPSNWWRVDELVAGVVESGAPDGRELSERAEAARPGAVD</sequence>
<dbReference type="Gene3D" id="1.10.260.40">
    <property type="entry name" value="lambda repressor-like DNA-binding domains"/>
    <property type="match status" value="1"/>
</dbReference>
<comment type="caution">
    <text evidence="3">The sequence shown here is derived from an EMBL/GenBank/DDBJ whole genome shotgun (WGS) entry which is preliminary data.</text>
</comment>
<evidence type="ECO:0000313" key="4">
    <source>
        <dbReference type="Proteomes" id="UP000590749"/>
    </source>
</evidence>
<dbReference type="SMART" id="SM00530">
    <property type="entry name" value="HTH_XRE"/>
    <property type="match status" value="1"/>
</dbReference>
<dbReference type="CDD" id="cd00093">
    <property type="entry name" value="HTH_XRE"/>
    <property type="match status" value="1"/>
</dbReference>
<dbReference type="Proteomes" id="UP000590749">
    <property type="component" value="Unassembled WGS sequence"/>
</dbReference>
<dbReference type="InterPro" id="IPR001387">
    <property type="entry name" value="Cro/C1-type_HTH"/>
</dbReference>
<evidence type="ECO:0000256" key="1">
    <source>
        <dbReference type="SAM" id="MobiDB-lite"/>
    </source>
</evidence>
<dbReference type="SUPFAM" id="SSF47413">
    <property type="entry name" value="lambda repressor-like DNA-binding domains"/>
    <property type="match status" value="1"/>
</dbReference>
<name>A0A7W5AHB2_9ACTN</name>
<gene>
    <name evidence="3" type="ORF">FHR83_003736</name>
</gene>